<keyword evidence="1" id="KW-0732">Signal</keyword>
<feature type="domain" description="DUF8187" evidence="3">
    <location>
        <begin position="23"/>
        <end position="197"/>
    </location>
</feature>
<feature type="chain" id="PRO_5016299756" evidence="1">
    <location>
        <begin position="24"/>
        <end position="246"/>
    </location>
</feature>
<dbReference type="AlphaFoldDB" id="A0A317MQB9"/>
<dbReference type="Pfam" id="PF26598">
    <property type="entry name" value="DUF8187"/>
    <property type="match status" value="1"/>
</dbReference>
<organism evidence="4 5">
    <name type="scientific">Plasticicumulans acidivorans</name>
    <dbReference type="NCBI Taxonomy" id="886464"/>
    <lineage>
        <taxon>Bacteria</taxon>
        <taxon>Pseudomonadati</taxon>
        <taxon>Pseudomonadota</taxon>
        <taxon>Gammaproteobacteria</taxon>
        <taxon>Candidatus Competibacteraceae</taxon>
        <taxon>Plasticicumulans</taxon>
    </lineage>
</organism>
<comment type="caution">
    <text evidence="4">The sequence shown here is derived from an EMBL/GenBank/DDBJ whole genome shotgun (WGS) entry which is preliminary data.</text>
</comment>
<dbReference type="Pfam" id="PF07589">
    <property type="entry name" value="PEP-CTERM"/>
    <property type="match status" value="1"/>
</dbReference>
<feature type="signal peptide" evidence="1">
    <location>
        <begin position="1"/>
        <end position="23"/>
    </location>
</feature>
<accession>A0A317MQB9</accession>
<evidence type="ECO:0000313" key="5">
    <source>
        <dbReference type="Proteomes" id="UP000246569"/>
    </source>
</evidence>
<sequence length="246" mass="24947">MKKQSALALSAALALFGTGAAHAGYYSYLENFTGSFDVSGFADADPDTFTITLTNLSGVVDITLPPDGVWSAARTGFIGVDYTPANPGYDLVSNSSSWIPLGTATVSTGGITGSHFVFDFDTGSFTSDGVSYTNGSFTASASTLNLLLGSMFGPLGAAIGTGSVSVSHTLTADTWTIDITETDVGGTGFSGLFATLDSTAYGGNNDGQIDGTFLANAAVHVPEPMSVALLGLGLAGLACSRRRKAS</sequence>
<dbReference type="Proteomes" id="UP000246569">
    <property type="component" value="Unassembled WGS sequence"/>
</dbReference>
<evidence type="ECO:0000259" key="3">
    <source>
        <dbReference type="Pfam" id="PF26598"/>
    </source>
</evidence>
<protein>
    <submittedName>
        <fullName evidence="4">Putative secreted protein with PEP-CTERM sorting signal</fullName>
    </submittedName>
</protein>
<dbReference type="EMBL" id="QGTJ01000013">
    <property type="protein sequence ID" value="PWV58834.1"/>
    <property type="molecule type" value="Genomic_DNA"/>
</dbReference>
<dbReference type="InterPro" id="IPR013424">
    <property type="entry name" value="Ice-binding_C"/>
</dbReference>
<reference evidence="4 5" key="1">
    <citation type="submission" date="2018-05" db="EMBL/GenBank/DDBJ databases">
        <title>Genomic Encyclopedia of Type Strains, Phase IV (KMG-IV): sequencing the most valuable type-strain genomes for metagenomic binning, comparative biology and taxonomic classification.</title>
        <authorList>
            <person name="Goeker M."/>
        </authorList>
    </citation>
    <scope>NUCLEOTIDE SEQUENCE [LARGE SCALE GENOMIC DNA]</scope>
    <source>
        <strain evidence="4 5">DSM 23606</strain>
    </source>
</reference>
<keyword evidence="5" id="KW-1185">Reference proteome</keyword>
<name>A0A317MQB9_9GAMM</name>
<gene>
    <name evidence="4" type="ORF">C7443_11314</name>
</gene>
<evidence type="ECO:0000313" key="4">
    <source>
        <dbReference type="EMBL" id="PWV58834.1"/>
    </source>
</evidence>
<proteinExistence type="predicted"/>
<dbReference type="NCBIfam" id="TIGR02595">
    <property type="entry name" value="PEP_CTERM"/>
    <property type="match status" value="1"/>
</dbReference>
<feature type="domain" description="Ice-binding protein C-terminal" evidence="2">
    <location>
        <begin position="221"/>
        <end position="242"/>
    </location>
</feature>
<evidence type="ECO:0000259" key="2">
    <source>
        <dbReference type="Pfam" id="PF07589"/>
    </source>
</evidence>
<evidence type="ECO:0000256" key="1">
    <source>
        <dbReference type="SAM" id="SignalP"/>
    </source>
</evidence>
<dbReference type="OrthoDB" id="9255697at2"/>
<dbReference type="InterPro" id="IPR058500">
    <property type="entry name" value="DUF8187"/>
</dbReference>